<evidence type="ECO:0000256" key="2">
    <source>
        <dbReference type="SAM" id="Phobius"/>
    </source>
</evidence>
<feature type="transmembrane region" description="Helical" evidence="2">
    <location>
        <begin position="229"/>
        <end position="246"/>
    </location>
</feature>
<dbReference type="AlphaFoldDB" id="A0A8J3PMD7"/>
<feature type="compositionally biased region" description="Low complexity" evidence="1">
    <location>
        <begin position="11"/>
        <end position="31"/>
    </location>
</feature>
<feature type="transmembrane region" description="Helical" evidence="2">
    <location>
        <begin position="370"/>
        <end position="387"/>
    </location>
</feature>
<feature type="transmembrane region" description="Helical" evidence="2">
    <location>
        <begin position="346"/>
        <end position="364"/>
    </location>
</feature>
<accession>A0A8J3PMD7</accession>
<evidence type="ECO:0000313" key="4">
    <source>
        <dbReference type="Proteomes" id="UP000653674"/>
    </source>
</evidence>
<protein>
    <submittedName>
        <fullName evidence="3">Uncharacterized protein</fullName>
    </submittedName>
</protein>
<feature type="transmembrane region" description="Helical" evidence="2">
    <location>
        <begin position="202"/>
        <end position="223"/>
    </location>
</feature>
<feature type="compositionally biased region" description="Basic and acidic residues" evidence="1">
    <location>
        <begin position="465"/>
        <end position="476"/>
    </location>
</feature>
<feature type="transmembrane region" description="Helical" evidence="2">
    <location>
        <begin position="267"/>
        <end position="289"/>
    </location>
</feature>
<feature type="transmembrane region" description="Helical" evidence="2">
    <location>
        <begin position="394"/>
        <end position="414"/>
    </location>
</feature>
<comment type="caution">
    <text evidence="3">The sequence shown here is derived from an EMBL/GenBank/DDBJ whole genome shotgun (WGS) entry which is preliminary data.</text>
</comment>
<organism evidence="3 4">
    <name type="scientific">Planosporangium flavigriseum</name>
    <dbReference type="NCBI Taxonomy" id="373681"/>
    <lineage>
        <taxon>Bacteria</taxon>
        <taxon>Bacillati</taxon>
        <taxon>Actinomycetota</taxon>
        <taxon>Actinomycetes</taxon>
        <taxon>Micromonosporales</taxon>
        <taxon>Micromonosporaceae</taxon>
        <taxon>Planosporangium</taxon>
    </lineage>
</organism>
<reference evidence="3" key="1">
    <citation type="submission" date="2021-01" db="EMBL/GenBank/DDBJ databases">
        <title>Whole genome shotgun sequence of Planosporangium flavigriseum NBRC 105377.</title>
        <authorList>
            <person name="Komaki H."/>
            <person name="Tamura T."/>
        </authorList>
    </citation>
    <scope>NUCLEOTIDE SEQUENCE</scope>
    <source>
        <strain evidence="3">NBRC 105377</strain>
    </source>
</reference>
<keyword evidence="2" id="KW-0472">Membrane</keyword>
<evidence type="ECO:0000256" key="1">
    <source>
        <dbReference type="SAM" id="MobiDB-lite"/>
    </source>
</evidence>
<keyword evidence="2" id="KW-0812">Transmembrane</keyword>
<proteinExistence type="predicted"/>
<evidence type="ECO:0000313" key="3">
    <source>
        <dbReference type="EMBL" id="GIG73773.1"/>
    </source>
</evidence>
<feature type="region of interest" description="Disordered" evidence="1">
    <location>
        <begin position="424"/>
        <end position="476"/>
    </location>
</feature>
<gene>
    <name evidence="3" type="ORF">Pfl04_21770</name>
</gene>
<sequence length="476" mass="49059">MCRPLRPTRIGSARTGPAASGRAAGPAASDVGAVARAPARVPCTGTGRSGCGGRPAAATQQEALLMAYDDSHFRSDRDQRSGLDYRGEEDGVAGRGYGLANLEDVFDDPAHGEPGRDRLGVHLVWELLLLFGVGVIGYVLYRDSRFAVTGDGLRTLMISATILGLLAVSAGLSLRAASPNLAIGPVALASALYFAEHANRGVLVSAAQAGAFALAVGALIALVTVGLHVPAWAASFGAGLGVVLWIQRHHQTLELPRGSYQPVSHAVYWFAGFAALAVVGGLLGSIRPVRRTLGRVRPVGDPADRRGGAAATVSVAALLGSSVFAAAAGVLTAMQDRRVEPADTSLVLTGLALGGALLGGTSGFGRRGGLFGTLLAAVLLALVIRYLRITHPGVSQLAIAAGAIGVGLVATRLVEAFGRPHPTFPDESERWRTVSPTAATGPGDDEGWSGPRSMGWTSPLPASSADDRWRDDWSGR</sequence>
<feature type="transmembrane region" description="Helical" evidence="2">
    <location>
        <begin position="178"/>
        <end position="195"/>
    </location>
</feature>
<keyword evidence="4" id="KW-1185">Reference proteome</keyword>
<feature type="transmembrane region" description="Helical" evidence="2">
    <location>
        <begin position="153"/>
        <end position="172"/>
    </location>
</feature>
<feature type="region of interest" description="Disordered" evidence="1">
    <location>
        <begin position="1"/>
        <end position="31"/>
    </location>
</feature>
<feature type="transmembrane region" description="Helical" evidence="2">
    <location>
        <begin position="123"/>
        <end position="141"/>
    </location>
</feature>
<dbReference type="Proteomes" id="UP000653674">
    <property type="component" value="Unassembled WGS sequence"/>
</dbReference>
<dbReference type="EMBL" id="BONU01000011">
    <property type="protein sequence ID" value="GIG73773.1"/>
    <property type="molecule type" value="Genomic_DNA"/>
</dbReference>
<feature type="transmembrane region" description="Helical" evidence="2">
    <location>
        <begin position="309"/>
        <end position="334"/>
    </location>
</feature>
<keyword evidence="2" id="KW-1133">Transmembrane helix</keyword>
<name>A0A8J3PMD7_9ACTN</name>